<keyword evidence="2" id="KW-0560">Oxidoreductase</keyword>
<dbReference type="Pfam" id="PF00903">
    <property type="entry name" value="Glyoxalase"/>
    <property type="match status" value="1"/>
</dbReference>
<dbReference type="InterPro" id="IPR037523">
    <property type="entry name" value="VOC_core"/>
</dbReference>
<dbReference type="PANTHER" id="PTHR36437:SF2">
    <property type="entry name" value="GLYOXALASE_BLEOMYCIN RESISTANCE PROTEIN_DIOXYGENASE"/>
    <property type="match status" value="1"/>
</dbReference>
<keyword evidence="3" id="KW-1185">Reference proteome</keyword>
<dbReference type="EMBL" id="SHKL01000001">
    <property type="protein sequence ID" value="RZT83372.1"/>
    <property type="molecule type" value="Genomic_DNA"/>
</dbReference>
<sequence length="142" mass="14959">MSCTRSAGHIDMANETTTRTTLNNIGVVMFTVADQDAALAFYTGTLGFEVRGDTSFGENGEYRWLEVAPPGSTARLALNPPMFDSPGGSAIGVESSDALAEHARLSAIDGIDIDPAPEKTPGAPLMFMLRDPDGNVITVVEP</sequence>
<keyword evidence="2" id="KW-0456">Lyase</keyword>
<dbReference type="GO" id="GO:0051213">
    <property type="term" value="F:dioxygenase activity"/>
    <property type="evidence" value="ECO:0007669"/>
    <property type="project" value="UniProtKB-KW"/>
</dbReference>
<protein>
    <submittedName>
        <fullName evidence="2">Catechol 2,3-dioxygenase-like lactoylglutathione lyase family enzyme</fullName>
    </submittedName>
</protein>
<organism evidence="2 3">
    <name type="scientific">Pseudonocardia sediminis</name>
    <dbReference type="NCBI Taxonomy" id="1397368"/>
    <lineage>
        <taxon>Bacteria</taxon>
        <taxon>Bacillati</taxon>
        <taxon>Actinomycetota</taxon>
        <taxon>Actinomycetes</taxon>
        <taxon>Pseudonocardiales</taxon>
        <taxon>Pseudonocardiaceae</taxon>
        <taxon>Pseudonocardia</taxon>
    </lineage>
</organism>
<dbReference type="AlphaFoldDB" id="A0A4Q7UNT4"/>
<comment type="caution">
    <text evidence="2">The sequence shown here is derived from an EMBL/GenBank/DDBJ whole genome shotgun (WGS) entry which is preliminary data.</text>
</comment>
<dbReference type="InterPro" id="IPR004360">
    <property type="entry name" value="Glyas_Fos-R_dOase_dom"/>
</dbReference>
<name>A0A4Q7UNT4_PSEST</name>
<accession>A0A4Q7UNT4</accession>
<dbReference type="PROSITE" id="PS51819">
    <property type="entry name" value="VOC"/>
    <property type="match status" value="1"/>
</dbReference>
<evidence type="ECO:0000313" key="2">
    <source>
        <dbReference type="EMBL" id="RZT83372.1"/>
    </source>
</evidence>
<dbReference type="GO" id="GO:0016829">
    <property type="term" value="F:lyase activity"/>
    <property type="evidence" value="ECO:0007669"/>
    <property type="project" value="UniProtKB-KW"/>
</dbReference>
<feature type="domain" description="VOC" evidence="1">
    <location>
        <begin position="24"/>
        <end position="142"/>
    </location>
</feature>
<evidence type="ECO:0000259" key="1">
    <source>
        <dbReference type="PROSITE" id="PS51819"/>
    </source>
</evidence>
<proteinExistence type="predicted"/>
<dbReference type="PANTHER" id="PTHR36437">
    <property type="entry name" value="GLYOXALASE/BLEOMYCIN RESISTANCE PROTEIN/DIOXYGENASE"/>
    <property type="match status" value="1"/>
</dbReference>
<dbReference type="Proteomes" id="UP000291591">
    <property type="component" value="Unassembled WGS sequence"/>
</dbReference>
<dbReference type="InterPro" id="IPR029068">
    <property type="entry name" value="Glyas_Bleomycin-R_OHBP_Dase"/>
</dbReference>
<dbReference type="SUPFAM" id="SSF54593">
    <property type="entry name" value="Glyoxalase/Bleomycin resistance protein/Dihydroxybiphenyl dioxygenase"/>
    <property type="match status" value="1"/>
</dbReference>
<evidence type="ECO:0000313" key="3">
    <source>
        <dbReference type="Proteomes" id="UP000291591"/>
    </source>
</evidence>
<gene>
    <name evidence="2" type="ORF">EV383_0173</name>
</gene>
<reference evidence="2 3" key="1">
    <citation type="submission" date="2019-02" db="EMBL/GenBank/DDBJ databases">
        <title>Sequencing the genomes of 1000 actinobacteria strains.</title>
        <authorList>
            <person name="Klenk H.-P."/>
        </authorList>
    </citation>
    <scope>NUCLEOTIDE SEQUENCE [LARGE SCALE GENOMIC DNA]</scope>
    <source>
        <strain evidence="2 3">DSM 45779</strain>
    </source>
</reference>
<keyword evidence="2" id="KW-0223">Dioxygenase</keyword>
<dbReference type="Gene3D" id="3.10.180.10">
    <property type="entry name" value="2,3-Dihydroxybiphenyl 1,2-Dioxygenase, domain 1"/>
    <property type="match status" value="1"/>
</dbReference>